<organism evidence="1 2">
    <name type="scientific">Dryococelus australis</name>
    <dbReference type="NCBI Taxonomy" id="614101"/>
    <lineage>
        <taxon>Eukaryota</taxon>
        <taxon>Metazoa</taxon>
        <taxon>Ecdysozoa</taxon>
        <taxon>Arthropoda</taxon>
        <taxon>Hexapoda</taxon>
        <taxon>Insecta</taxon>
        <taxon>Pterygota</taxon>
        <taxon>Neoptera</taxon>
        <taxon>Polyneoptera</taxon>
        <taxon>Phasmatodea</taxon>
        <taxon>Verophasmatodea</taxon>
        <taxon>Anareolatae</taxon>
        <taxon>Phasmatidae</taxon>
        <taxon>Eurycanthinae</taxon>
        <taxon>Dryococelus</taxon>
    </lineage>
</organism>
<name>A0ABQ9IDX6_9NEOP</name>
<comment type="caution">
    <text evidence="1">The sequence shown here is derived from an EMBL/GenBank/DDBJ whole genome shotgun (WGS) entry which is preliminary data.</text>
</comment>
<accession>A0ABQ9IDX6</accession>
<evidence type="ECO:0000313" key="2">
    <source>
        <dbReference type="Proteomes" id="UP001159363"/>
    </source>
</evidence>
<proteinExistence type="predicted"/>
<reference evidence="1 2" key="1">
    <citation type="submission" date="2023-02" db="EMBL/GenBank/DDBJ databases">
        <title>LHISI_Scaffold_Assembly.</title>
        <authorList>
            <person name="Stuart O.P."/>
            <person name="Cleave R."/>
            <person name="Magrath M.J.L."/>
            <person name="Mikheyev A.S."/>
        </authorList>
    </citation>
    <scope>NUCLEOTIDE SEQUENCE [LARGE SCALE GENOMIC DNA]</scope>
    <source>
        <strain evidence="1">Daus_M_001</strain>
        <tissue evidence="1">Leg muscle</tissue>
    </source>
</reference>
<keyword evidence="2" id="KW-1185">Reference proteome</keyword>
<protein>
    <submittedName>
        <fullName evidence="1">Uncharacterized protein</fullName>
    </submittedName>
</protein>
<dbReference type="EMBL" id="JARBHB010000001">
    <property type="protein sequence ID" value="KAJ8894875.1"/>
    <property type="molecule type" value="Genomic_DNA"/>
</dbReference>
<gene>
    <name evidence="1" type="ORF">PR048_000182</name>
</gene>
<evidence type="ECO:0000313" key="1">
    <source>
        <dbReference type="EMBL" id="KAJ8894875.1"/>
    </source>
</evidence>
<dbReference type="Proteomes" id="UP001159363">
    <property type="component" value="Chromosome 1"/>
</dbReference>
<sequence length="81" mass="9227">MCTVEYGNLAVAEKELWYGFPEVRAMFPVAEAQEQLKEDEEVVCGPLPHTDMFPRTKLLLSAVQMLEENYPLPLPGEMHSM</sequence>